<comment type="similarity">
    <text evidence="2 6">Belongs to the 2-oxoacid dehydrogenase family.</text>
</comment>
<feature type="compositionally biased region" description="Low complexity" evidence="7">
    <location>
        <begin position="83"/>
        <end position="95"/>
    </location>
</feature>
<dbReference type="EMBL" id="SWLG01000002">
    <property type="protein sequence ID" value="TLS38724.1"/>
    <property type="molecule type" value="Genomic_DNA"/>
</dbReference>
<evidence type="ECO:0000256" key="3">
    <source>
        <dbReference type="ARBA" id="ARBA00022679"/>
    </source>
</evidence>
<feature type="region of interest" description="Disordered" evidence="7">
    <location>
        <begin position="80"/>
        <end position="157"/>
    </location>
</feature>
<dbReference type="FunFam" id="3.30.559.10:FF:000007">
    <property type="entry name" value="Dihydrolipoamide acetyltransferase component of pyruvate dehydrogenase complex"/>
    <property type="match status" value="1"/>
</dbReference>
<dbReference type="GO" id="GO:0005737">
    <property type="term" value="C:cytoplasm"/>
    <property type="evidence" value="ECO:0007669"/>
    <property type="project" value="TreeGrafter"/>
</dbReference>
<dbReference type="InterPro" id="IPR004167">
    <property type="entry name" value="PSBD"/>
</dbReference>
<proteinExistence type="inferred from homology"/>
<keyword evidence="5 6" id="KW-0012">Acyltransferase</keyword>
<dbReference type="PANTHER" id="PTHR43178:SF5">
    <property type="entry name" value="LIPOAMIDE ACYLTRANSFERASE COMPONENT OF BRANCHED-CHAIN ALPHA-KETO ACID DEHYDROGENASE COMPLEX, MITOCHONDRIAL"/>
    <property type="match status" value="1"/>
</dbReference>
<dbReference type="Gene3D" id="4.10.320.10">
    <property type="entry name" value="E3-binding domain"/>
    <property type="match status" value="2"/>
</dbReference>
<evidence type="ECO:0000256" key="1">
    <source>
        <dbReference type="ARBA" id="ARBA00001938"/>
    </source>
</evidence>
<dbReference type="GO" id="GO:0031405">
    <property type="term" value="F:lipoic acid binding"/>
    <property type="evidence" value="ECO:0007669"/>
    <property type="project" value="TreeGrafter"/>
</dbReference>
<evidence type="ECO:0000256" key="6">
    <source>
        <dbReference type="RuleBase" id="RU003423"/>
    </source>
</evidence>
<evidence type="ECO:0000256" key="5">
    <source>
        <dbReference type="ARBA" id="ARBA00023315"/>
    </source>
</evidence>
<dbReference type="SUPFAM" id="SSF51230">
    <property type="entry name" value="Single hybrid motif"/>
    <property type="match status" value="1"/>
</dbReference>
<dbReference type="CDD" id="cd06849">
    <property type="entry name" value="lipoyl_domain"/>
    <property type="match status" value="1"/>
</dbReference>
<name>A0A5R9FDT7_9BACL</name>
<accession>A0A5R9FDT7</accession>
<reference evidence="10 11" key="1">
    <citation type="submission" date="2019-04" db="EMBL/GenBank/DDBJ databases">
        <title>Bacillus caeni sp. nov., a bacterium isolated from mangrove sediment.</title>
        <authorList>
            <person name="Huang H."/>
            <person name="Mo K."/>
            <person name="Hu Y."/>
        </authorList>
    </citation>
    <scope>NUCLEOTIDE SEQUENCE [LARGE SCALE GENOMIC DNA]</scope>
    <source>
        <strain evidence="10 11">HB172195</strain>
    </source>
</reference>
<evidence type="ECO:0000256" key="7">
    <source>
        <dbReference type="SAM" id="MobiDB-lite"/>
    </source>
</evidence>
<dbReference type="PANTHER" id="PTHR43178">
    <property type="entry name" value="DIHYDROLIPOAMIDE ACETYLTRANSFERASE COMPONENT OF PYRUVATE DEHYDROGENASE COMPLEX"/>
    <property type="match status" value="1"/>
</dbReference>
<dbReference type="PROSITE" id="PS50968">
    <property type="entry name" value="BIOTINYL_LIPOYL"/>
    <property type="match status" value="1"/>
</dbReference>
<evidence type="ECO:0000259" key="8">
    <source>
        <dbReference type="PROSITE" id="PS50968"/>
    </source>
</evidence>
<keyword evidence="11" id="KW-1185">Reference proteome</keyword>
<dbReference type="InterPro" id="IPR001078">
    <property type="entry name" value="2-oxoacid_DH_actylTfrase"/>
</dbReference>
<dbReference type="EC" id="2.3.1.-" evidence="6"/>
<comment type="caution">
    <text evidence="10">The sequence shown here is derived from an EMBL/GenBank/DDBJ whole genome shotgun (WGS) entry which is preliminary data.</text>
</comment>
<dbReference type="Pfam" id="PF00198">
    <property type="entry name" value="2-oxoacid_dh"/>
    <property type="match status" value="1"/>
</dbReference>
<evidence type="ECO:0000313" key="11">
    <source>
        <dbReference type="Proteomes" id="UP000308230"/>
    </source>
</evidence>
<dbReference type="Pfam" id="PF02817">
    <property type="entry name" value="E3_binding"/>
    <property type="match status" value="2"/>
</dbReference>
<evidence type="ECO:0000256" key="2">
    <source>
        <dbReference type="ARBA" id="ARBA00007317"/>
    </source>
</evidence>
<dbReference type="InterPro" id="IPR050743">
    <property type="entry name" value="2-oxoacid_DH_E2_comp"/>
</dbReference>
<dbReference type="SUPFAM" id="SSF52777">
    <property type="entry name" value="CoA-dependent acyltransferases"/>
    <property type="match status" value="1"/>
</dbReference>
<evidence type="ECO:0000259" key="9">
    <source>
        <dbReference type="PROSITE" id="PS51826"/>
    </source>
</evidence>
<dbReference type="Proteomes" id="UP000308230">
    <property type="component" value="Unassembled WGS sequence"/>
</dbReference>
<protein>
    <recommendedName>
        <fullName evidence="6">Dihydrolipoamide acetyltransferase component of pyruvate dehydrogenase complex</fullName>
        <ecNumber evidence="6">2.3.1.-</ecNumber>
    </recommendedName>
</protein>
<gene>
    <name evidence="10" type="ORF">FCL54_04280</name>
</gene>
<feature type="domain" description="Lipoyl-binding" evidence="8">
    <location>
        <begin position="2"/>
        <end position="77"/>
    </location>
</feature>
<dbReference type="InterPro" id="IPR011053">
    <property type="entry name" value="Single_hybrid_motif"/>
</dbReference>
<sequence>MAIEIFMPKLSSTMEVGTLLQWFKEEGDPVEIGEPLFEIMTDKINIEVEAYEEGTLLKKYYEPDEEIPVNQVIGFIGEESEEVPSSSPGLSSDSSSDVDDSEDTREGAEENVASQPSGEVDVEQNEKVRATPAARRVARERDLQLSAVAGSGPKGRVHEKDVVHYSEENQGKKITPLAKKVAENEQVSVDNLTGTGANGKIVKDDVTDAIQSATGSANTSSPKKKKLAGMRKVIADRMQESVNTAPHVTLTSDIDMTKVKELRSQLLPTIEKQTGLRLSYTEVIAKAVGVALSRFPSVNASLINNEIIYNEEVNVGLAVAVEDGLMVPVLKKVNSKGLSTLTKEAKDIARRAREQKLQSDELKGATFTVSNLGMYAIDAFTPIINLPETAILGIGRIQDKPVVVDQTVEVRPMMAVSLSFDHRAVDGAPAAAFLTEVKRILENPFELLA</sequence>
<comment type="cofactor">
    <cofactor evidence="1 6">
        <name>(R)-lipoate</name>
        <dbReference type="ChEBI" id="CHEBI:83088"/>
    </cofactor>
</comment>
<dbReference type="InterPro" id="IPR003016">
    <property type="entry name" value="2-oxoA_DH_lipoyl-BS"/>
</dbReference>
<dbReference type="Gene3D" id="3.30.559.10">
    <property type="entry name" value="Chloramphenicol acetyltransferase-like domain"/>
    <property type="match status" value="1"/>
</dbReference>
<dbReference type="PROSITE" id="PS00189">
    <property type="entry name" value="LIPOYL"/>
    <property type="match status" value="1"/>
</dbReference>
<dbReference type="Pfam" id="PF00364">
    <property type="entry name" value="Biotin_lipoyl"/>
    <property type="match status" value="1"/>
</dbReference>
<dbReference type="RefSeq" id="WP_138123568.1">
    <property type="nucleotide sequence ID" value="NZ_SWLG01000002.1"/>
</dbReference>
<dbReference type="PROSITE" id="PS51826">
    <property type="entry name" value="PSBD"/>
    <property type="match status" value="2"/>
</dbReference>
<evidence type="ECO:0000256" key="4">
    <source>
        <dbReference type="ARBA" id="ARBA00022823"/>
    </source>
</evidence>
<dbReference type="InterPro" id="IPR023213">
    <property type="entry name" value="CAT-like_dom_sf"/>
</dbReference>
<dbReference type="OrthoDB" id="9805770at2"/>
<feature type="domain" description="Peripheral subunit-binding (PSBD)" evidence="9">
    <location>
        <begin position="173"/>
        <end position="210"/>
    </location>
</feature>
<organism evidence="10 11">
    <name type="scientific">Exobacillus caeni</name>
    <dbReference type="NCBI Taxonomy" id="2574798"/>
    <lineage>
        <taxon>Bacteria</taxon>
        <taxon>Bacillati</taxon>
        <taxon>Bacillota</taxon>
        <taxon>Bacilli</taxon>
        <taxon>Bacillales</taxon>
        <taxon>Guptibacillaceae</taxon>
        <taxon>Exobacillus</taxon>
    </lineage>
</organism>
<dbReference type="SUPFAM" id="SSF47005">
    <property type="entry name" value="Peripheral subunit-binding domain of 2-oxo acid dehydrogenase complex"/>
    <property type="match status" value="2"/>
</dbReference>
<dbReference type="Gene3D" id="2.40.50.100">
    <property type="match status" value="1"/>
</dbReference>
<feature type="domain" description="Peripheral subunit-binding (PSBD)" evidence="9">
    <location>
        <begin position="129"/>
        <end position="166"/>
    </location>
</feature>
<dbReference type="InterPro" id="IPR036625">
    <property type="entry name" value="E3-bd_dom_sf"/>
</dbReference>
<keyword evidence="4 6" id="KW-0450">Lipoyl</keyword>
<dbReference type="InterPro" id="IPR000089">
    <property type="entry name" value="Biotin_lipoyl"/>
</dbReference>
<keyword evidence="3 6" id="KW-0808">Transferase</keyword>
<dbReference type="AlphaFoldDB" id="A0A5R9FDT7"/>
<dbReference type="GO" id="GO:0016407">
    <property type="term" value="F:acetyltransferase activity"/>
    <property type="evidence" value="ECO:0007669"/>
    <property type="project" value="TreeGrafter"/>
</dbReference>
<evidence type="ECO:0000313" key="10">
    <source>
        <dbReference type="EMBL" id="TLS38724.1"/>
    </source>
</evidence>